<dbReference type="EMBL" id="RCZG01000001">
    <property type="protein sequence ID" value="TPG36496.1"/>
    <property type="molecule type" value="Genomic_DNA"/>
</dbReference>
<dbReference type="RefSeq" id="WP_140687131.1">
    <property type="nucleotide sequence ID" value="NZ_RCZG01000001.1"/>
</dbReference>
<proteinExistence type="predicted"/>
<dbReference type="Pfam" id="PF12146">
    <property type="entry name" value="Hydrolase_4"/>
    <property type="match status" value="1"/>
</dbReference>
<dbReference type="Proteomes" id="UP000320095">
    <property type="component" value="Unassembled WGS sequence"/>
</dbReference>
<dbReference type="SUPFAM" id="SSF53474">
    <property type="entry name" value="alpha/beta-Hydrolases"/>
    <property type="match status" value="1"/>
</dbReference>
<accession>A0A502EJ20</accession>
<keyword evidence="3" id="KW-0378">Hydrolase</keyword>
<feature type="region of interest" description="Disordered" evidence="1">
    <location>
        <begin position="1"/>
        <end position="23"/>
    </location>
</feature>
<dbReference type="OrthoDB" id="9806902at2"/>
<evidence type="ECO:0000259" key="2">
    <source>
        <dbReference type="Pfam" id="PF12146"/>
    </source>
</evidence>
<dbReference type="Gene3D" id="3.40.50.1820">
    <property type="entry name" value="alpha/beta hydrolase"/>
    <property type="match status" value="1"/>
</dbReference>
<dbReference type="InterPro" id="IPR029058">
    <property type="entry name" value="AB_hydrolase_fold"/>
</dbReference>
<feature type="domain" description="Serine aminopeptidase S33" evidence="2">
    <location>
        <begin position="28"/>
        <end position="274"/>
    </location>
</feature>
<organism evidence="3 4">
    <name type="scientific">Mycolicibacterium hodleri</name>
    <dbReference type="NCBI Taxonomy" id="49897"/>
    <lineage>
        <taxon>Bacteria</taxon>
        <taxon>Bacillati</taxon>
        <taxon>Actinomycetota</taxon>
        <taxon>Actinomycetes</taxon>
        <taxon>Mycobacteriales</taxon>
        <taxon>Mycobacteriaceae</taxon>
        <taxon>Mycolicibacterium</taxon>
    </lineage>
</organism>
<protein>
    <submittedName>
        <fullName evidence="3">Alpha/beta hydrolase</fullName>
    </submittedName>
</protein>
<name>A0A502EJ20_9MYCO</name>
<sequence>MAPSSFSVSAGDGRPLAAHHWTPPPGEAPVGVVVLIHGMGEHIRRYDHVAEALDVAGFDVYGYDHRGHGQSRRPDEAPGNLGPQGWAGLIGDIGLVVAEARSRHPDLPLTLVAHSMGSFAVQQFLLTRGGEVDAVALTGTAALDLLEPLFDLSSDIDLSAFNAPFAPARTDFDWLSRDEAAVDAYISDPDCGSGIDAQSAQDMFVGARQLADPTRVALIPAALPIYVAVGSMDPVNGGLTLLWPLVDRLRAAGVDDVTVRVYDDARHELFNETNRTAVLDDLVQWARQMAANLPANAIDASVAGTTDEGER</sequence>
<dbReference type="InterPro" id="IPR022742">
    <property type="entry name" value="Hydrolase_4"/>
</dbReference>
<evidence type="ECO:0000313" key="4">
    <source>
        <dbReference type="Proteomes" id="UP000320095"/>
    </source>
</evidence>
<reference evidence="3 4" key="1">
    <citation type="journal article" date="2019" name="Environ. Microbiol.">
        <title>Species interactions and distinct microbial communities in high Arctic permafrost affected cryosols are associated with the CH4 and CO2 gas fluxes.</title>
        <authorList>
            <person name="Altshuler I."/>
            <person name="Hamel J."/>
            <person name="Turney S."/>
            <person name="Magnuson E."/>
            <person name="Levesque R."/>
            <person name="Greer C."/>
            <person name="Whyte L.G."/>
        </authorList>
    </citation>
    <scope>NUCLEOTIDE SEQUENCE [LARGE SCALE GENOMIC DNA]</scope>
    <source>
        <strain evidence="3 4">S5.20</strain>
    </source>
</reference>
<dbReference type="PANTHER" id="PTHR11614">
    <property type="entry name" value="PHOSPHOLIPASE-RELATED"/>
    <property type="match status" value="1"/>
</dbReference>
<gene>
    <name evidence="3" type="ORF">EAH80_00530</name>
</gene>
<dbReference type="InterPro" id="IPR051044">
    <property type="entry name" value="MAG_DAG_Lipase"/>
</dbReference>
<dbReference type="GO" id="GO:0016787">
    <property type="term" value="F:hydrolase activity"/>
    <property type="evidence" value="ECO:0007669"/>
    <property type="project" value="UniProtKB-KW"/>
</dbReference>
<dbReference type="AlphaFoldDB" id="A0A502EJ20"/>
<evidence type="ECO:0000313" key="3">
    <source>
        <dbReference type="EMBL" id="TPG36496.1"/>
    </source>
</evidence>
<evidence type="ECO:0000256" key="1">
    <source>
        <dbReference type="SAM" id="MobiDB-lite"/>
    </source>
</evidence>
<keyword evidence="4" id="KW-1185">Reference proteome</keyword>
<comment type="caution">
    <text evidence="3">The sequence shown here is derived from an EMBL/GenBank/DDBJ whole genome shotgun (WGS) entry which is preliminary data.</text>
</comment>